<feature type="domain" description="SAM-dependent methyltransferase RsmB-F/NOP2-type catalytic core" evidence="14">
    <location>
        <begin position="244"/>
        <end position="443"/>
    </location>
</feature>
<keyword evidence="17" id="KW-1185">Reference proteome</keyword>
<dbReference type="NCBIfam" id="TIGR00563">
    <property type="entry name" value="rsmB"/>
    <property type="match status" value="1"/>
</dbReference>
<dbReference type="InterPro" id="IPR035926">
    <property type="entry name" value="NusB-like_sf"/>
</dbReference>
<dbReference type="InterPro" id="IPR029063">
    <property type="entry name" value="SAM-dependent_MTases_sf"/>
</dbReference>
<dbReference type="Pfam" id="PF01189">
    <property type="entry name" value="Methyltr_RsmB-F"/>
    <property type="match status" value="1"/>
</dbReference>
<comment type="subcellular location">
    <subcellularLocation>
        <location evidence="2">Cytoplasm</location>
    </subcellularLocation>
</comment>
<dbReference type="FunFam" id="3.40.50.150:FF:000022">
    <property type="entry name" value="Ribosomal RNA small subunit methyltransferase B"/>
    <property type="match status" value="1"/>
</dbReference>
<keyword evidence="9" id="KW-0694">RNA-binding</keyword>
<keyword evidence="4" id="KW-0963">Cytoplasm</keyword>
<evidence type="ECO:0000256" key="10">
    <source>
        <dbReference type="ARBA" id="ARBA00030399"/>
    </source>
</evidence>
<name>A0A8A7K9K9_9FIRM</name>
<dbReference type="GO" id="GO:0006355">
    <property type="term" value="P:regulation of DNA-templated transcription"/>
    <property type="evidence" value="ECO:0007669"/>
    <property type="project" value="InterPro"/>
</dbReference>
<reference evidence="16" key="1">
    <citation type="submission" date="2019-12" db="EMBL/GenBank/DDBJ databases">
        <authorList>
            <person name="zhang j."/>
            <person name="sun C.M."/>
        </authorList>
    </citation>
    <scope>NUCLEOTIDE SEQUENCE</scope>
    <source>
        <strain evidence="16">NS-1</strain>
    </source>
</reference>
<feature type="domain" description="NusB/RsmB/TIM44" evidence="13">
    <location>
        <begin position="2"/>
        <end position="124"/>
    </location>
</feature>
<evidence type="ECO:0000259" key="14">
    <source>
        <dbReference type="Pfam" id="PF01189"/>
    </source>
</evidence>
<dbReference type="Gene3D" id="3.30.70.1170">
    <property type="entry name" value="Sun protein, domain 3"/>
    <property type="match status" value="1"/>
</dbReference>
<dbReference type="GO" id="GO:0005737">
    <property type="term" value="C:cytoplasm"/>
    <property type="evidence" value="ECO:0007669"/>
    <property type="project" value="UniProtKB-SubCell"/>
</dbReference>
<dbReference type="InterPro" id="IPR049560">
    <property type="entry name" value="MeTrfase_RsmB-F_NOP2_cat"/>
</dbReference>
<dbReference type="Gene3D" id="1.10.940.10">
    <property type="entry name" value="NusB-like"/>
    <property type="match status" value="1"/>
</dbReference>
<dbReference type="Pfam" id="PF01029">
    <property type="entry name" value="NusB"/>
    <property type="match status" value="1"/>
</dbReference>
<dbReference type="EMBL" id="CP046640">
    <property type="protein sequence ID" value="QTL98151.1"/>
    <property type="molecule type" value="Genomic_DNA"/>
</dbReference>
<evidence type="ECO:0000256" key="9">
    <source>
        <dbReference type="ARBA" id="ARBA00022884"/>
    </source>
</evidence>
<dbReference type="NCBIfam" id="TIGR00446">
    <property type="entry name" value="nop2p"/>
    <property type="match status" value="1"/>
</dbReference>
<evidence type="ECO:0000256" key="6">
    <source>
        <dbReference type="ARBA" id="ARBA00022603"/>
    </source>
</evidence>
<evidence type="ECO:0000313" key="16">
    <source>
        <dbReference type="EMBL" id="QTL98151.1"/>
    </source>
</evidence>
<evidence type="ECO:0000256" key="3">
    <source>
        <dbReference type="ARBA" id="ARBA00012140"/>
    </source>
</evidence>
<comment type="function">
    <text evidence="1">Specifically methylates the cytosine at position 967 (m5C967) of 16S rRNA.</text>
</comment>
<dbReference type="RefSeq" id="WP_230869730.1">
    <property type="nucleotide sequence ID" value="NZ_CP046640.1"/>
</dbReference>
<dbReference type="GO" id="GO:0008649">
    <property type="term" value="F:rRNA methyltransferase activity"/>
    <property type="evidence" value="ECO:0007669"/>
    <property type="project" value="InterPro"/>
</dbReference>
<sequence length="446" mass="50805">MTIRRDALTILEEIKDGAYSNIVLSRRLPRILDKRDRALLTEIVYGVLRYKNRLDYYIIKLSNRPLKKIDSAVLTALRMGIYQLLFLERIPDRAAVYETVNALKGLTHQGGIRFANALLRGFIRKKKQVLFPDKENDPISYLVHYHSHPRWLVELWLKQYGFTRTLKLCSLNNQPPGLYIRMNTLKIHSREFIQTFVTDQIGLTAEPVNGSYQLKGFNSITELPLFNDGGFIIQGPAATLAGLLLGVRPGMRVLDMAAAPGGKTTHLAELMDNQGSIIALDIYQHKLKLIEENCQRMGVKIVKTVKNDGREYRDNKKFDMILVDAPCSGLGLIRQKPEIKWNKSQQNIKEIIKIQRELLLNAVQLVKKNGLILYTTCTLNSSENQDIINDILSAHQRKLELIDLSKDLAELGLAKTYPVDSNGFLEMFPPESITEGFFMAKLKKVK</sequence>
<dbReference type="GO" id="GO:0003723">
    <property type="term" value="F:RNA binding"/>
    <property type="evidence" value="ECO:0007669"/>
    <property type="project" value="UniProtKB-KW"/>
</dbReference>
<dbReference type="PANTHER" id="PTHR22807">
    <property type="entry name" value="NOP2 YEAST -RELATED NOL1/NOP2/FMU SUN DOMAIN-CONTAINING"/>
    <property type="match status" value="1"/>
</dbReference>
<feature type="domain" description="Ribosomal RNA small subunit methyltransferase B-like ferredoxin-like" evidence="15">
    <location>
        <begin position="148"/>
        <end position="207"/>
    </location>
</feature>
<gene>
    <name evidence="16" type="primary">rsmB</name>
    <name evidence="16" type="ORF">GM661_09260</name>
</gene>
<keyword evidence="5" id="KW-0698">rRNA processing</keyword>
<evidence type="ECO:0000256" key="5">
    <source>
        <dbReference type="ARBA" id="ARBA00022552"/>
    </source>
</evidence>
<dbReference type="SUPFAM" id="SSF48013">
    <property type="entry name" value="NusB-like"/>
    <property type="match status" value="1"/>
</dbReference>
<dbReference type="CDD" id="cd02440">
    <property type="entry name" value="AdoMet_MTases"/>
    <property type="match status" value="1"/>
</dbReference>
<dbReference type="InterPro" id="IPR004573">
    <property type="entry name" value="rRNA_ssu_MeTfrase_B"/>
</dbReference>
<evidence type="ECO:0000256" key="4">
    <source>
        <dbReference type="ARBA" id="ARBA00022490"/>
    </source>
</evidence>
<dbReference type="Proteomes" id="UP000665020">
    <property type="component" value="Chromosome"/>
</dbReference>
<proteinExistence type="predicted"/>
<evidence type="ECO:0000256" key="2">
    <source>
        <dbReference type="ARBA" id="ARBA00004496"/>
    </source>
</evidence>
<evidence type="ECO:0000256" key="1">
    <source>
        <dbReference type="ARBA" id="ARBA00002724"/>
    </source>
</evidence>
<evidence type="ECO:0000256" key="8">
    <source>
        <dbReference type="ARBA" id="ARBA00022691"/>
    </source>
</evidence>
<dbReference type="InterPro" id="IPR054728">
    <property type="entry name" value="RsmB-like_ferredoxin"/>
</dbReference>
<dbReference type="NCBIfam" id="NF011494">
    <property type="entry name" value="PRK14902.1"/>
    <property type="match status" value="1"/>
</dbReference>
<keyword evidence="6 16" id="KW-0489">Methyltransferase</keyword>
<keyword evidence="8" id="KW-0949">S-adenosyl-L-methionine</keyword>
<dbReference type="KEGG" id="ifn:GM661_09260"/>
<accession>A0A8A7K9K9</accession>
<dbReference type="SUPFAM" id="SSF53335">
    <property type="entry name" value="S-adenosyl-L-methionine-dependent methyltransferases"/>
    <property type="match status" value="1"/>
</dbReference>
<dbReference type="PANTHER" id="PTHR22807:SF53">
    <property type="entry name" value="RIBOSOMAL RNA SMALL SUBUNIT METHYLTRANSFERASE B-RELATED"/>
    <property type="match status" value="1"/>
</dbReference>
<dbReference type="InterPro" id="IPR006027">
    <property type="entry name" value="NusB_RsmB_TIM44"/>
</dbReference>
<dbReference type="InterPro" id="IPR011023">
    <property type="entry name" value="Nop2p"/>
</dbReference>
<evidence type="ECO:0000313" key="17">
    <source>
        <dbReference type="Proteomes" id="UP000665020"/>
    </source>
</evidence>
<dbReference type="AlphaFoldDB" id="A0A8A7K9K9"/>
<protein>
    <recommendedName>
        <fullName evidence="3">16S rRNA (cytosine(967)-C(5))-methyltransferase</fullName>
        <ecNumber evidence="3">2.1.1.176</ecNumber>
    </recommendedName>
    <alternativeName>
        <fullName evidence="10">16S rRNA m5C967 methyltransferase</fullName>
    </alternativeName>
    <alternativeName>
        <fullName evidence="11">rRNA (cytosine-C(5)-)-methyltransferase RsmB</fullName>
    </alternativeName>
</protein>
<evidence type="ECO:0000256" key="7">
    <source>
        <dbReference type="ARBA" id="ARBA00022679"/>
    </source>
</evidence>
<evidence type="ECO:0000256" key="12">
    <source>
        <dbReference type="ARBA" id="ARBA00047283"/>
    </source>
</evidence>
<evidence type="ECO:0000259" key="15">
    <source>
        <dbReference type="Pfam" id="PF22458"/>
    </source>
</evidence>
<comment type="catalytic activity">
    <reaction evidence="12">
        <text>cytidine(967) in 16S rRNA + S-adenosyl-L-methionine = 5-methylcytidine(967) in 16S rRNA + S-adenosyl-L-homocysteine + H(+)</text>
        <dbReference type="Rhea" id="RHEA:42748"/>
        <dbReference type="Rhea" id="RHEA-COMP:10219"/>
        <dbReference type="Rhea" id="RHEA-COMP:10220"/>
        <dbReference type="ChEBI" id="CHEBI:15378"/>
        <dbReference type="ChEBI" id="CHEBI:57856"/>
        <dbReference type="ChEBI" id="CHEBI:59789"/>
        <dbReference type="ChEBI" id="CHEBI:74483"/>
        <dbReference type="ChEBI" id="CHEBI:82748"/>
        <dbReference type="EC" id="2.1.1.176"/>
    </reaction>
</comment>
<dbReference type="PRINTS" id="PR02008">
    <property type="entry name" value="RCMTFAMILY"/>
</dbReference>
<keyword evidence="7 16" id="KW-0808">Transferase</keyword>
<dbReference type="Gene3D" id="3.40.50.150">
    <property type="entry name" value="Vaccinia Virus protein VP39"/>
    <property type="match status" value="1"/>
</dbReference>
<organism evidence="16 17">
    <name type="scientific">Iocasia fonsfrigidae</name>
    <dbReference type="NCBI Taxonomy" id="2682810"/>
    <lineage>
        <taxon>Bacteria</taxon>
        <taxon>Bacillati</taxon>
        <taxon>Bacillota</taxon>
        <taxon>Clostridia</taxon>
        <taxon>Halanaerobiales</taxon>
        <taxon>Halanaerobiaceae</taxon>
        <taxon>Iocasia</taxon>
    </lineage>
</organism>
<dbReference type="EC" id="2.1.1.176" evidence="3"/>
<evidence type="ECO:0000259" key="13">
    <source>
        <dbReference type="Pfam" id="PF01029"/>
    </source>
</evidence>
<dbReference type="InterPro" id="IPR023267">
    <property type="entry name" value="RCMT"/>
</dbReference>
<evidence type="ECO:0000256" key="11">
    <source>
        <dbReference type="ARBA" id="ARBA00031088"/>
    </source>
</evidence>
<dbReference type="Pfam" id="PF22458">
    <property type="entry name" value="RsmF-B_ferredox"/>
    <property type="match status" value="1"/>
</dbReference>